<evidence type="ECO:0000313" key="2">
    <source>
        <dbReference type="Proteomes" id="UP000323521"/>
    </source>
</evidence>
<sequence>MNVDRIYRKNLSADLETFEVKIKETDLLISVEPNRIGPEIREKIQQYTYGLRQELETYLAEDPDFQITLSPYLIYTGAPVIAQKMAKYANIAGVGPMAAVAGGFAEMVGEYVGQFSPEVIVENGGDIYLKSRKPRIVGIFAGMSPFSNRIGLKLFPRQMPLGVCTSSGTVGPSLSFGKADAAIILAKSAFLADAAATAVGNRVNSPEDFDLALACAKKIDGIHGIVIIKDDKMAAWGAVEVVPIK</sequence>
<dbReference type="KEGG" id="fwa:DCMF_03315"/>
<dbReference type="RefSeq" id="WP_148133119.1">
    <property type="nucleotide sequence ID" value="NZ_CP017634.1"/>
</dbReference>
<reference evidence="1 2" key="1">
    <citation type="submission" date="2016-10" db="EMBL/GenBank/DDBJ databases">
        <title>Complete Genome Sequence of Peptococcaceae strain DCMF.</title>
        <authorList>
            <person name="Edwards R.J."/>
            <person name="Holland S.I."/>
            <person name="Deshpande N.P."/>
            <person name="Wong Y.K."/>
            <person name="Ertan H."/>
            <person name="Manefield M."/>
            <person name="Russell T.L."/>
            <person name="Lee M.J."/>
        </authorList>
    </citation>
    <scope>NUCLEOTIDE SEQUENCE [LARGE SCALE GENOMIC DNA]</scope>
    <source>
        <strain evidence="1 2">DCMF</strain>
    </source>
</reference>
<dbReference type="Gene3D" id="3.10.520.10">
    <property type="entry name" value="ApbE-like domains"/>
    <property type="match status" value="1"/>
</dbReference>
<dbReference type="AlphaFoldDB" id="A0A3G1KNB5"/>
<dbReference type="PIRSF" id="PIRSF006421">
    <property type="entry name" value="UCP006421"/>
    <property type="match status" value="1"/>
</dbReference>
<evidence type="ECO:0000313" key="1">
    <source>
        <dbReference type="EMBL" id="ATW23948.1"/>
    </source>
</evidence>
<proteinExistence type="predicted"/>
<dbReference type="InterPro" id="IPR007183">
    <property type="entry name" value="UPF0280"/>
</dbReference>
<name>A0A3G1KNB5_FORW1</name>
<dbReference type="NCBIfam" id="NF003323">
    <property type="entry name" value="PRK04334.1-3"/>
    <property type="match status" value="1"/>
</dbReference>
<keyword evidence="2" id="KW-1185">Reference proteome</keyword>
<dbReference type="SUPFAM" id="SSF143631">
    <property type="entry name" value="ApbE-like"/>
    <property type="match status" value="1"/>
</dbReference>
<dbReference type="OrthoDB" id="9787842at2"/>
<dbReference type="InterPro" id="IPR003374">
    <property type="entry name" value="ApbE-like_sf"/>
</dbReference>
<protein>
    <submittedName>
        <fullName evidence="1">Uncharacterized protein</fullName>
    </submittedName>
</protein>
<organism evidence="1 2">
    <name type="scientific">Formimonas warabiya</name>
    <dbReference type="NCBI Taxonomy" id="1761012"/>
    <lineage>
        <taxon>Bacteria</taxon>
        <taxon>Bacillati</taxon>
        <taxon>Bacillota</taxon>
        <taxon>Clostridia</taxon>
        <taxon>Eubacteriales</taxon>
        <taxon>Peptococcaceae</taxon>
        <taxon>Candidatus Formimonas</taxon>
    </lineage>
</organism>
<dbReference type="Proteomes" id="UP000323521">
    <property type="component" value="Chromosome"/>
</dbReference>
<gene>
    <name evidence="1" type="ORF">DCMF_03315</name>
</gene>
<accession>A0A3G1KNB5</accession>
<dbReference type="EMBL" id="CP017634">
    <property type="protein sequence ID" value="ATW23948.1"/>
    <property type="molecule type" value="Genomic_DNA"/>
</dbReference>